<dbReference type="InParanoid" id="B9T6W2"/>
<organism evidence="1 2">
    <name type="scientific">Ricinus communis</name>
    <name type="common">Castor bean</name>
    <dbReference type="NCBI Taxonomy" id="3988"/>
    <lineage>
        <taxon>Eukaryota</taxon>
        <taxon>Viridiplantae</taxon>
        <taxon>Streptophyta</taxon>
        <taxon>Embryophyta</taxon>
        <taxon>Tracheophyta</taxon>
        <taxon>Spermatophyta</taxon>
        <taxon>Magnoliopsida</taxon>
        <taxon>eudicotyledons</taxon>
        <taxon>Gunneridae</taxon>
        <taxon>Pentapetalae</taxon>
        <taxon>rosids</taxon>
        <taxon>fabids</taxon>
        <taxon>Malpighiales</taxon>
        <taxon>Euphorbiaceae</taxon>
        <taxon>Acalyphoideae</taxon>
        <taxon>Acalypheae</taxon>
        <taxon>Ricinus</taxon>
    </lineage>
</organism>
<dbReference type="AlphaFoldDB" id="B9T6W2"/>
<reference evidence="2" key="1">
    <citation type="journal article" date="2010" name="Nat. Biotechnol.">
        <title>Draft genome sequence of the oilseed species Ricinus communis.</title>
        <authorList>
            <person name="Chan A.P."/>
            <person name="Crabtree J."/>
            <person name="Zhao Q."/>
            <person name="Lorenzi H."/>
            <person name="Orvis J."/>
            <person name="Puiu D."/>
            <person name="Melake-Berhan A."/>
            <person name="Jones K.M."/>
            <person name="Redman J."/>
            <person name="Chen G."/>
            <person name="Cahoon E.B."/>
            <person name="Gedil M."/>
            <person name="Stanke M."/>
            <person name="Haas B.J."/>
            <person name="Wortman J.R."/>
            <person name="Fraser-Liggett C.M."/>
            <person name="Ravel J."/>
            <person name="Rabinowicz P.D."/>
        </authorList>
    </citation>
    <scope>NUCLEOTIDE SEQUENCE [LARGE SCALE GENOMIC DNA]</scope>
    <source>
        <strain evidence="2">cv. Hale</strain>
    </source>
</reference>
<keyword evidence="2" id="KW-1185">Reference proteome</keyword>
<dbReference type="EMBL" id="EQ974655">
    <property type="protein sequence ID" value="EEF28401.1"/>
    <property type="molecule type" value="Genomic_DNA"/>
</dbReference>
<dbReference type="Proteomes" id="UP000008311">
    <property type="component" value="Unassembled WGS sequence"/>
</dbReference>
<sequence length="95" mass="11151">MLTRRASRHVIIDMYSGLKFRLPHQLKIARKCNGTEANKRFMPSYFWSGVLEARWVFERELRWKVGSGETVQICKDAWVPGFITGKVAGWYLIIF</sequence>
<accession>B9T6W2</accession>
<evidence type="ECO:0000313" key="1">
    <source>
        <dbReference type="EMBL" id="EEF28401.1"/>
    </source>
</evidence>
<protein>
    <submittedName>
        <fullName evidence="1">Uncharacterized protein</fullName>
    </submittedName>
</protein>
<proteinExistence type="predicted"/>
<gene>
    <name evidence="1" type="ORF">RCOM_0286960</name>
</gene>
<name>B9T6W2_RICCO</name>
<evidence type="ECO:0000313" key="2">
    <source>
        <dbReference type="Proteomes" id="UP000008311"/>
    </source>
</evidence>